<dbReference type="InterPro" id="IPR036249">
    <property type="entry name" value="Thioredoxin-like_sf"/>
</dbReference>
<reference evidence="7 8" key="1">
    <citation type="submission" date="2024-04" db="EMBL/GenBank/DDBJ databases">
        <title>Phyllosticta paracitricarpa is synonymous to the EU quarantine fungus P. citricarpa based on phylogenomic analyses.</title>
        <authorList>
            <consortium name="Lawrence Berkeley National Laboratory"/>
            <person name="Van ingen-buijs V.A."/>
            <person name="Van westerhoven A.C."/>
            <person name="Haridas S."/>
            <person name="Skiadas P."/>
            <person name="Martin F."/>
            <person name="Groenewald J.Z."/>
            <person name="Crous P.W."/>
            <person name="Seidl M.F."/>
        </authorList>
    </citation>
    <scope>NUCLEOTIDE SEQUENCE [LARGE SCALE GENOMIC DNA]</scope>
    <source>
        <strain evidence="7 8">CPC 17464</strain>
    </source>
</reference>
<evidence type="ECO:0000259" key="6">
    <source>
        <dbReference type="SMART" id="SM00916"/>
    </source>
</evidence>
<gene>
    <name evidence="7" type="ORF">J3D65DRAFT_608686</name>
</gene>
<evidence type="ECO:0000256" key="5">
    <source>
        <dbReference type="SAM" id="Coils"/>
    </source>
</evidence>
<dbReference type="RefSeq" id="XP_066659393.1">
    <property type="nucleotide sequence ID" value="XM_066798607.1"/>
</dbReference>
<proteinExistence type="predicted"/>
<feature type="coiled-coil region" evidence="5">
    <location>
        <begin position="144"/>
        <end position="171"/>
    </location>
</feature>
<evidence type="ECO:0000313" key="7">
    <source>
        <dbReference type="EMBL" id="KAK7544158.1"/>
    </source>
</evidence>
<protein>
    <recommendedName>
        <fullName evidence="6">Ribosomal protein/NADH dehydrogenase domain-containing protein</fullName>
    </recommendedName>
</protein>
<comment type="subcellular location">
    <subcellularLocation>
        <location evidence="1">Mitochondrion</location>
    </subcellularLocation>
</comment>
<keyword evidence="2" id="KW-0689">Ribosomal protein</keyword>
<keyword evidence="3" id="KW-0496">Mitochondrion</keyword>
<dbReference type="PANTHER" id="PTHR13274">
    <property type="entry name" value="MITOCHONDRIAL RIBOSOMAL PROTEIN S25"/>
    <property type="match status" value="1"/>
</dbReference>
<organism evidence="7 8">
    <name type="scientific">Phyllosticta citribraziliensis</name>
    <dbReference type="NCBI Taxonomy" id="989973"/>
    <lineage>
        <taxon>Eukaryota</taxon>
        <taxon>Fungi</taxon>
        <taxon>Dikarya</taxon>
        <taxon>Ascomycota</taxon>
        <taxon>Pezizomycotina</taxon>
        <taxon>Dothideomycetes</taxon>
        <taxon>Dothideomycetes incertae sedis</taxon>
        <taxon>Botryosphaeriales</taxon>
        <taxon>Phyllostictaceae</taxon>
        <taxon>Phyllosticta</taxon>
    </lineage>
</organism>
<dbReference type="SMART" id="SM00916">
    <property type="entry name" value="L51_S25_CI-B8"/>
    <property type="match status" value="1"/>
</dbReference>
<dbReference type="InterPro" id="IPR007741">
    <property type="entry name" value="Ribosomal_mL43/mS25/NADH_DH"/>
</dbReference>
<evidence type="ECO:0000256" key="4">
    <source>
        <dbReference type="ARBA" id="ARBA00023274"/>
    </source>
</evidence>
<evidence type="ECO:0000256" key="1">
    <source>
        <dbReference type="ARBA" id="ARBA00004173"/>
    </source>
</evidence>
<dbReference type="SUPFAM" id="SSF52833">
    <property type="entry name" value="Thioredoxin-like"/>
    <property type="match status" value="1"/>
</dbReference>
<dbReference type="Proteomes" id="UP001360953">
    <property type="component" value="Unassembled WGS sequence"/>
</dbReference>
<keyword evidence="4" id="KW-0687">Ribonucleoprotein</keyword>
<comment type="caution">
    <text evidence="7">The sequence shown here is derived from an EMBL/GenBank/DDBJ whole genome shotgun (WGS) entry which is preliminary data.</text>
</comment>
<keyword evidence="5" id="KW-0175">Coiled coil</keyword>
<evidence type="ECO:0000256" key="2">
    <source>
        <dbReference type="ARBA" id="ARBA00022980"/>
    </source>
</evidence>
<dbReference type="PANTHER" id="PTHR13274:SF2">
    <property type="entry name" value="SMALL RIBOSOMAL SUBUNIT PROTEIN MS25"/>
    <property type="match status" value="1"/>
</dbReference>
<accession>A0ABR1MA43</accession>
<dbReference type="GeneID" id="92031513"/>
<dbReference type="InterPro" id="IPR040049">
    <property type="entry name" value="Ribosomal_mS25/mL61"/>
</dbReference>
<sequence>MPTIQQRMFKLKELLWIRMGPGSATIPRNVQSISLRLARQIDGGHRGPKKFIREILPRIKYRNPWLPIKVDRNAPNHEAAFMTVTFTPSAKRDPTRIEMKYKPESEIWSQLADVVRAQTIAPSEVELEETEEIRKRNEHSRVVREAQLAVNAKLKREKELLEAAKQQTAAVMQAEQGA</sequence>
<name>A0ABR1MA43_9PEZI</name>
<keyword evidence="8" id="KW-1185">Reference proteome</keyword>
<evidence type="ECO:0000256" key="3">
    <source>
        <dbReference type="ARBA" id="ARBA00023128"/>
    </source>
</evidence>
<dbReference type="EMBL" id="JBBPEH010000001">
    <property type="protein sequence ID" value="KAK7544158.1"/>
    <property type="molecule type" value="Genomic_DNA"/>
</dbReference>
<evidence type="ECO:0000313" key="8">
    <source>
        <dbReference type="Proteomes" id="UP001360953"/>
    </source>
</evidence>
<feature type="domain" description="Ribosomal protein/NADH dehydrogenase" evidence="6">
    <location>
        <begin position="40"/>
        <end position="118"/>
    </location>
</feature>